<reference evidence="1 2" key="1">
    <citation type="submission" date="2024-09" db="EMBL/GenBank/DDBJ databases">
        <authorList>
            <person name="Sun Q."/>
            <person name="Mori K."/>
        </authorList>
    </citation>
    <scope>NUCLEOTIDE SEQUENCE [LARGE SCALE GENOMIC DNA]</scope>
    <source>
        <strain evidence="1 2">CGMCC 1.9126</strain>
    </source>
</reference>
<dbReference type="InterPro" id="IPR017853">
    <property type="entry name" value="GH"/>
</dbReference>
<dbReference type="Proteomes" id="UP001589738">
    <property type="component" value="Unassembled WGS sequence"/>
</dbReference>
<keyword evidence="2" id="KW-1185">Reference proteome</keyword>
<evidence type="ECO:0000313" key="2">
    <source>
        <dbReference type="Proteomes" id="UP001589738"/>
    </source>
</evidence>
<name>A0ABV6KNK5_9BACI</name>
<dbReference type="SUPFAM" id="SSF51445">
    <property type="entry name" value="(Trans)glycosidases"/>
    <property type="match status" value="1"/>
</dbReference>
<protein>
    <submittedName>
        <fullName evidence="1">Uncharacterized protein</fullName>
    </submittedName>
</protein>
<dbReference type="EMBL" id="JBHLUU010000018">
    <property type="protein sequence ID" value="MFC0474909.1"/>
    <property type="molecule type" value="Genomic_DNA"/>
</dbReference>
<sequence length="56" mass="6492">MEEVANCLTIPIMITENGVVTDDDKKREEFIQRALIYYLLSCLEKGIDNWIIYGIP</sequence>
<accession>A0ABV6KNK5</accession>
<evidence type="ECO:0000313" key="1">
    <source>
        <dbReference type="EMBL" id="MFC0474909.1"/>
    </source>
</evidence>
<organism evidence="1 2">
    <name type="scientific">Robertmurraya beringensis</name>
    <dbReference type="NCBI Taxonomy" id="641660"/>
    <lineage>
        <taxon>Bacteria</taxon>
        <taxon>Bacillati</taxon>
        <taxon>Bacillota</taxon>
        <taxon>Bacilli</taxon>
        <taxon>Bacillales</taxon>
        <taxon>Bacillaceae</taxon>
        <taxon>Robertmurraya</taxon>
    </lineage>
</organism>
<dbReference type="Gene3D" id="3.20.20.80">
    <property type="entry name" value="Glycosidases"/>
    <property type="match status" value="1"/>
</dbReference>
<dbReference type="RefSeq" id="WP_377057734.1">
    <property type="nucleotide sequence ID" value="NZ_JBHLUU010000018.1"/>
</dbReference>
<gene>
    <name evidence="1" type="ORF">ACFFHF_06415</name>
</gene>
<proteinExistence type="predicted"/>
<comment type="caution">
    <text evidence="1">The sequence shown here is derived from an EMBL/GenBank/DDBJ whole genome shotgun (WGS) entry which is preliminary data.</text>
</comment>